<proteinExistence type="predicted"/>
<evidence type="ECO:0000313" key="2">
    <source>
        <dbReference type="WBParaSite" id="ACRNAN_scaffold197.g15945.t1"/>
    </source>
</evidence>
<dbReference type="WBParaSite" id="ACRNAN_scaffold197.g15945.t1">
    <property type="protein sequence ID" value="ACRNAN_scaffold197.g15945.t1"/>
    <property type="gene ID" value="ACRNAN_scaffold197.g15945"/>
</dbReference>
<name>A0A914D5Z6_9BILA</name>
<reference evidence="2" key="1">
    <citation type="submission" date="2022-11" db="UniProtKB">
        <authorList>
            <consortium name="WormBaseParasite"/>
        </authorList>
    </citation>
    <scope>IDENTIFICATION</scope>
</reference>
<organism evidence="1 2">
    <name type="scientific">Acrobeloides nanus</name>
    <dbReference type="NCBI Taxonomy" id="290746"/>
    <lineage>
        <taxon>Eukaryota</taxon>
        <taxon>Metazoa</taxon>
        <taxon>Ecdysozoa</taxon>
        <taxon>Nematoda</taxon>
        <taxon>Chromadorea</taxon>
        <taxon>Rhabditida</taxon>
        <taxon>Tylenchina</taxon>
        <taxon>Cephalobomorpha</taxon>
        <taxon>Cephaloboidea</taxon>
        <taxon>Cephalobidae</taxon>
        <taxon>Acrobeloides</taxon>
    </lineage>
</organism>
<sequence length="257" mass="27329">MFLRTTLADCNCNKQQPLQPEPWTFNSLPHLPIPNNGNNNGFNNLNNNNNNNFGGLNNLNNGGGISGIGDLHSLGGFNGNNNNNNNGQIQLPHGLILGTRCCQNGCNCANNHNGCNCGNNNNEVNKFNLGNQNGGVWTETVKFGKGTRGSSFPQTGSEIPITEFGINGGLTSSNGFPPSGETFQVLSGNGNWNSGTDNFNSFGNNNHGLPLPLNQGGDWNTNFGNNGHNFGNNNNFGGQNGNSNGFPYVAEKWQGKK</sequence>
<dbReference type="Proteomes" id="UP000887540">
    <property type="component" value="Unplaced"/>
</dbReference>
<evidence type="ECO:0000313" key="1">
    <source>
        <dbReference type="Proteomes" id="UP000887540"/>
    </source>
</evidence>
<accession>A0A914D5Z6</accession>
<dbReference type="AlphaFoldDB" id="A0A914D5Z6"/>
<keyword evidence="1" id="KW-1185">Reference proteome</keyword>
<protein>
    <submittedName>
        <fullName evidence="2">Uncharacterized protein</fullName>
    </submittedName>
</protein>